<evidence type="ECO:0000313" key="2">
    <source>
        <dbReference type="Proteomes" id="UP000287651"/>
    </source>
</evidence>
<gene>
    <name evidence="1" type="ORF">B296_00045390</name>
</gene>
<sequence>MMNEPTEAHTRKAPPDVVLNPFLVFSCCLNGMKKWNGQLCVRFQGGVIDRENSLGDRHGEVRSRRSLRGEDDVTLQSPTVRVAIDIDSSSSLQRVGRFDQVYWNVLSLCKE</sequence>
<organism evidence="1 2">
    <name type="scientific">Ensete ventricosum</name>
    <name type="common">Abyssinian banana</name>
    <name type="synonym">Musa ensete</name>
    <dbReference type="NCBI Taxonomy" id="4639"/>
    <lineage>
        <taxon>Eukaryota</taxon>
        <taxon>Viridiplantae</taxon>
        <taxon>Streptophyta</taxon>
        <taxon>Embryophyta</taxon>
        <taxon>Tracheophyta</taxon>
        <taxon>Spermatophyta</taxon>
        <taxon>Magnoliopsida</taxon>
        <taxon>Liliopsida</taxon>
        <taxon>Zingiberales</taxon>
        <taxon>Musaceae</taxon>
        <taxon>Ensete</taxon>
    </lineage>
</organism>
<evidence type="ECO:0000313" key="1">
    <source>
        <dbReference type="EMBL" id="RRT59956.1"/>
    </source>
</evidence>
<proteinExistence type="predicted"/>
<reference evidence="1 2" key="1">
    <citation type="journal article" date="2014" name="Agronomy (Basel)">
        <title>A Draft Genome Sequence for Ensete ventricosum, the Drought-Tolerant Tree Against Hunger.</title>
        <authorList>
            <person name="Harrison J."/>
            <person name="Moore K.A."/>
            <person name="Paszkiewicz K."/>
            <person name="Jones T."/>
            <person name="Grant M."/>
            <person name="Ambacheew D."/>
            <person name="Muzemil S."/>
            <person name="Studholme D.J."/>
        </authorList>
    </citation>
    <scope>NUCLEOTIDE SEQUENCE [LARGE SCALE GENOMIC DNA]</scope>
</reference>
<accession>A0A426Z7M2</accession>
<dbReference type="AlphaFoldDB" id="A0A426Z7M2"/>
<name>A0A426Z7M2_ENSVE</name>
<dbReference type="Proteomes" id="UP000287651">
    <property type="component" value="Unassembled WGS sequence"/>
</dbReference>
<protein>
    <submittedName>
        <fullName evidence="1">Uncharacterized protein</fullName>
    </submittedName>
</protein>
<dbReference type="EMBL" id="AMZH03007992">
    <property type="protein sequence ID" value="RRT59956.1"/>
    <property type="molecule type" value="Genomic_DNA"/>
</dbReference>
<comment type="caution">
    <text evidence="1">The sequence shown here is derived from an EMBL/GenBank/DDBJ whole genome shotgun (WGS) entry which is preliminary data.</text>
</comment>